<feature type="domain" description="MacB-like periplasmic core" evidence="9">
    <location>
        <begin position="18"/>
        <end position="225"/>
    </location>
</feature>
<evidence type="ECO:0000256" key="5">
    <source>
        <dbReference type="ARBA" id="ARBA00022989"/>
    </source>
</evidence>
<dbReference type="OrthoDB" id="9770099at2"/>
<evidence type="ECO:0000256" key="7">
    <source>
        <dbReference type="SAM" id="Phobius"/>
    </source>
</evidence>
<evidence type="ECO:0000256" key="2">
    <source>
        <dbReference type="ARBA" id="ARBA00005236"/>
    </source>
</evidence>
<dbReference type="Pfam" id="PF12704">
    <property type="entry name" value="MacB_PCD"/>
    <property type="match status" value="1"/>
</dbReference>
<feature type="transmembrane region" description="Helical" evidence="7">
    <location>
        <begin position="371"/>
        <end position="393"/>
    </location>
</feature>
<feature type="transmembrane region" description="Helical" evidence="7">
    <location>
        <begin position="317"/>
        <end position="343"/>
    </location>
</feature>
<dbReference type="GO" id="GO:0044874">
    <property type="term" value="P:lipoprotein localization to outer membrane"/>
    <property type="evidence" value="ECO:0007669"/>
    <property type="project" value="TreeGrafter"/>
</dbReference>
<reference evidence="10 11" key="2">
    <citation type="submission" date="2019-09" db="EMBL/GenBank/DDBJ databases">
        <title>Complete Genome Sequence and Methylome Analysis of free living Spirochaetas.</title>
        <authorList>
            <person name="Leshcheva N."/>
            <person name="Mikheeva N."/>
        </authorList>
    </citation>
    <scope>NUCLEOTIDE SEQUENCE [LARGE SCALE GENOMIC DNA]</scope>
    <source>
        <strain evidence="10 11">P</strain>
    </source>
</reference>
<feature type="transmembrane region" description="Helical" evidence="7">
    <location>
        <begin position="20"/>
        <end position="43"/>
    </location>
</feature>
<gene>
    <name evidence="10" type="ORF">EW093_07925</name>
</gene>
<evidence type="ECO:0000256" key="6">
    <source>
        <dbReference type="ARBA" id="ARBA00023136"/>
    </source>
</evidence>
<dbReference type="Pfam" id="PF02687">
    <property type="entry name" value="FtsX"/>
    <property type="match status" value="1"/>
</dbReference>
<organism evidence="10 11">
    <name type="scientific">Thiospirochaeta perfilievii</name>
    <dbReference type="NCBI Taxonomy" id="252967"/>
    <lineage>
        <taxon>Bacteria</taxon>
        <taxon>Pseudomonadati</taxon>
        <taxon>Spirochaetota</taxon>
        <taxon>Spirochaetia</taxon>
        <taxon>Spirochaetales</taxon>
        <taxon>Spirochaetaceae</taxon>
        <taxon>Thiospirochaeta</taxon>
    </lineage>
</organism>
<evidence type="ECO:0000259" key="8">
    <source>
        <dbReference type="Pfam" id="PF02687"/>
    </source>
</evidence>
<dbReference type="InterPro" id="IPR025857">
    <property type="entry name" value="MacB_PCD"/>
</dbReference>
<feature type="transmembrane region" description="Helical" evidence="7">
    <location>
        <begin position="270"/>
        <end position="296"/>
    </location>
</feature>
<keyword evidence="4 7" id="KW-0812">Transmembrane</keyword>
<dbReference type="KEGG" id="sper:EW093_07925"/>
<protein>
    <submittedName>
        <fullName evidence="10">ABC transporter permease</fullName>
    </submittedName>
</protein>
<dbReference type="EMBL" id="CP035807">
    <property type="protein sequence ID" value="QEN04633.1"/>
    <property type="molecule type" value="Genomic_DNA"/>
</dbReference>
<reference evidence="10 11" key="1">
    <citation type="submission" date="2019-02" db="EMBL/GenBank/DDBJ databases">
        <authorList>
            <person name="Fomenkov A."/>
            <person name="Dubinina G."/>
            <person name="Grabovich M."/>
            <person name="Vincze T."/>
            <person name="Roberts R.J."/>
        </authorList>
    </citation>
    <scope>NUCLEOTIDE SEQUENCE [LARGE SCALE GENOMIC DNA]</scope>
    <source>
        <strain evidence="10 11">P</strain>
    </source>
</reference>
<evidence type="ECO:0000256" key="1">
    <source>
        <dbReference type="ARBA" id="ARBA00004651"/>
    </source>
</evidence>
<evidence type="ECO:0000259" key="9">
    <source>
        <dbReference type="Pfam" id="PF12704"/>
    </source>
</evidence>
<sequence length="410" mass="45339">MKLRNIAIRNLKRNSKRSILSITATAIATFAISFMFSFIAGLANDMRNVSFNYSTGEILVRNIEFDEKSFSLDRAVDNYKSVLEVLRRNYPSFEFSPRIKFPSTVFDKEDYDKSYISSGVAVNFETEEKYLGLKDKIIEGKMPSGPREVIMGHGLASELNLKVGDKFTPITTTRRGASTGITFIITALGRFADSGFSNKTFIVSLEDLPKMLKMEGSVSDILIKGIGDKNLESKVNEISSLLKDSGFNSIKGYSWKDVGVGYSFLQMADYAYTIIGIFFFFLASTVIANTMLMVVFERRKEIGTITAMGMTSREVIRLFFIEALYLGVIGAGAGVILSIIVVIPLHRIGLDLSGLTAGIEMGASFNIFPEVTIKSTLLVFFYSTFVAAFVSFFPSRGASKVDPVVALRSE</sequence>
<accession>A0A5C1Q951</accession>
<keyword evidence="6 7" id="KW-0472">Membrane</keyword>
<dbReference type="InterPro" id="IPR051447">
    <property type="entry name" value="Lipoprotein-release_system"/>
</dbReference>
<evidence type="ECO:0000256" key="3">
    <source>
        <dbReference type="ARBA" id="ARBA00022475"/>
    </source>
</evidence>
<dbReference type="RefSeq" id="WP_149567876.1">
    <property type="nucleotide sequence ID" value="NZ_CP035807.1"/>
</dbReference>
<name>A0A5C1Q951_9SPIO</name>
<dbReference type="Proteomes" id="UP000323824">
    <property type="component" value="Chromosome"/>
</dbReference>
<dbReference type="AlphaFoldDB" id="A0A5C1Q951"/>
<evidence type="ECO:0000256" key="4">
    <source>
        <dbReference type="ARBA" id="ARBA00022692"/>
    </source>
</evidence>
<comment type="similarity">
    <text evidence="2">Belongs to the ABC-4 integral membrane protein family. LolC/E subfamily.</text>
</comment>
<keyword evidence="5 7" id="KW-1133">Transmembrane helix</keyword>
<dbReference type="GO" id="GO:0098797">
    <property type="term" value="C:plasma membrane protein complex"/>
    <property type="evidence" value="ECO:0007669"/>
    <property type="project" value="TreeGrafter"/>
</dbReference>
<dbReference type="PANTHER" id="PTHR30489">
    <property type="entry name" value="LIPOPROTEIN-RELEASING SYSTEM TRANSMEMBRANE PROTEIN LOLE"/>
    <property type="match status" value="1"/>
</dbReference>
<dbReference type="PANTHER" id="PTHR30489:SF0">
    <property type="entry name" value="LIPOPROTEIN-RELEASING SYSTEM TRANSMEMBRANE PROTEIN LOLE"/>
    <property type="match status" value="1"/>
</dbReference>
<feature type="domain" description="ABC3 transporter permease C-terminal" evidence="8">
    <location>
        <begin position="274"/>
        <end position="403"/>
    </location>
</feature>
<keyword evidence="11" id="KW-1185">Reference proteome</keyword>
<proteinExistence type="inferred from homology"/>
<evidence type="ECO:0000313" key="11">
    <source>
        <dbReference type="Proteomes" id="UP000323824"/>
    </source>
</evidence>
<dbReference type="InterPro" id="IPR003838">
    <property type="entry name" value="ABC3_permease_C"/>
</dbReference>
<comment type="subcellular location">
    <subcellularLocation>
        <location evidence="1">Cell membrane</location>
        <topology evidence="1">Multi-pass membrane protein</topology>
    </subcellularLocation>
</comment>
<keyword evidence="3" id="KW-1003">Cell membrane</keyword>
<evidence type="ECO:0000313" key="10">
    <source>
        <dbReference type="EMBL" id="QEN04633.1"/>
    </source>
</evidence>